<dbReference type="PROSITE" id="PS50835">
    <property type="entry name" value="IG_LIKE"/>
    <property type="match status" value="3"/>
</dbReference>
<accession>A0A851DPY4</accession>
<dbReference type="InterPro" id="IPR003599">
    <property type="entry name" value="Ig_sub"/>
</dbReference>
<evidence type="ECO:0000256" key="2">
    <source>
        <dbReference type="ARBA" id="ARBA00023180"/>
    </source>
</evidence>
<dbReference type="OrthoDB" id="6370831at2759"/>
<feature type="domain" description="Ig-like" evidence="3">
    <location>
        <begin position="114"/>
        <end position="206"/>
    </location>
</feature>
<dbReference type="InterPro" id="IPR036179">
    <property type="entry name" value="Ig-like_dom_sf"/>
</dbReference>
<dbReference type="InterPro" id="IPR003006">
    <property type="entry name" value="Ig/MHC_CS"/>
</dbReference>
<gene>
    <name evidence="4" type="primary">Sirpa_0</name>
    <name evidence="4" type="ORF">TODMEX_R00143</name>
</gene>
<protein>
    <submittedName>
        <fullName evidence="4">SHPS1 phosphatase</fullName>
    </submittedName>
</protein>
<evidence type="ECO:0000313" key="5">
    <source>
        <dbReference type="Proteomes" id="UP000660247"/>
    </source>
</evidence>
<evidence type="ECO:0000259" key="3">
    <source>
        <dbReference type="PROSITE" id="PS50835"/>
    </source>
</evidence>
<feature type="non-terminal residue" evidence="4">
    <location>
        <position position="1"/>
    </location>
</feature>
<feature type="non-terminal residue" evidence="4">
    <location>
        <position position="324"/>
    </location>
</feature>
<keyword evidence="1" id="KW-1015">Disulfide bond</keyword>
<dbReference type="Pfam" id="PF07654">
    <property type="entry name" value="C1-set"/>
    <property type="match status" value="2"/>
</dbReference>
<dbReference type="Gene3D" id="2.60.40.10">
    <property type="entry name" value="Immunoglobulins"/>
    <property type="match status" value="3"/>
</dbReference>
<keyword evidence="5" id="KW-1185">Reference proteome</keyword>
<keyword evidence="2" id="KW-0325">Glycoprotein</keyword>
<evidence type="ECO:0000256" key="1">
    <source>
        <dbReference type="ARBA" id="ARBA00023157"/>
    </source>
</evidence>
<dbReference type="SMART" id="SM00407">
    <property type="entry name" value="IGc1"/>
    <property type="match status" value="2"/>
</dbReference>
<dbReference type="InterPro" id="IPR051755">
    <property type="entry name" value="Ig-like_CS_Receptor"/>
</dbReference>
<dbReference type="AlphaFoldDB" id="A0A851DPY4"/>
<dbReference type="InterPro" id="IPR007110">
    <property type="entry name" value="Ig-like_dom"/>
</dbReference>
<name>A0A851DPY4_TODME</name>
<feature type="domain" description="Ig-like" evidence="3">
    <location>
        <begin position="18"/>
        <end position="87"/>
    </location>
</feature>
<dbReference type="InterPro" id="IPR013783">
    <property type="entry name" value="Ig-like_fold"/>
</dbReference>
<dbReference type="PROSITE" id="PS00290">
    <property type="entry name" value="IG_MHC"/>
    <property type="match status" value="1"/>
</dbReference>
<comment type="caution">
    <text evidence="4">The sequence shown here is derived from an EMBL/GenBank/DDBJ whole genome shotgun (WGS) entry which is preliminary data.</text>
</comment>
<dbReference type="SMART" id="SM00409">
    <property type="entry name" value="IG"/>
    <property type="match status" value="2"/>
</dbReference>
<proteinExistence type="predicted"/>
<feature type="domain" description="Ig-like" evidence="3">
    <location>
        <begin position="219"/>
        <end position="310"/>
    </location>
</feature>
<organism evidence="4 5">
    <name type="scientific">Todus mexicanus</name>
    <name type="common">Puerto Rican tody</name>
    <dbReference type="NCBI Taxonomy" id="135184"/>
    <lineage>
        <taxon>Eukaryota</taxon>
        <taxon>Metazoa</taxon>
        <taxon>Chordata</taxon>
        <taxon>Craniata</taxon>
        <taxon>Vertebrata</taxon>
        <taxon>Euteleostomi</taxon>
        <taxon>Archelosauria</taxon>
        <taxon>Archosauria</taxon>
        <taxon>Dinosauria</taxon>
        <taxon>Saurischia</taxon>
        <taxon>Theropoda</taxon>
        <taxon>Coelurosauria</taxon>
        <taxon>Aves</taxon>
        <taxon>Neognathae</taxon>
        <taxon>Neoaves</taxon>
        <taxon>Telluraves</taxon>
        <taxon>Coraciimorphae</taxon>
        <taxon>Coraciiformes</taxon>
        <taxon>Todidae</taxon>
        <taxon>Todus</taxon>
    </lineage>
</organism>
<dbReference type="Pfam" id="PF13927">
    <property type="entry name" value="Ig_3"/>
    <property type="match status" value="1"/>
</dbReference>
<dbReference type="SMART" id="SM00406">
    <property type="entry name" value="IGv"/>
    <property type="match status" value="1"/>
</dbReference>
<dbReference type="EMBL" id="WEIS01089166">
    <property type="protein sequence ID" value="NWI70278.1"/>
    <property type="molecule type" value="Genomic_DNA"/>
</dbReference>
<sequence>GQSFRQQQSLDKVAVIAGETLTLACNTSGYGPPGPVKWVKGWGSENKTVYEQKGSFPRVTRVLPGSHVDYSIRIGDVRPEDSGSYYCVKTVRFSATPETVVLGKGIEVSVRARPSIPVIFGPSGRMEPGDSVPFGCMSIGFSPKEINVKWFKDRTQISSQLPQVTPERWESSFTMSSSVTLMLQKDDVRSQVVCEVQHPTLPAPLRSTYQLGKVLRVSPSVRVAADSQSSIRVNKTLNFTCYVEGFYPGDAAVTWLENGLEIKVENISRPRETSRGLFELTSLVEVQATEERNGSEFTCRVVHDGQSPISGKSTLWIPVLPKDG</sequence>
<evidence type="ECO:0000313" key="4">
    <source>
        <dbReference type="EMBL" id="NWI70278.1"/>
    </source>
</evidence>
<dbReference type="Proteomes" id="UP000660247">
    <property type="component" value="Unassembled WGS sequence"/>
</dbReference>
<reference evidence="4" key="1">
    <citation type="submission" date="2019-10" db="EMBL/GenBank/DDBJ databases">
        <title>Bird 10,000 Genomes (B10K) Project - Family phase.</title>
        <authorList>
            <person name="Zhang G."/>
        </authorList>
    </citation>
    <scope>NUCLEOTIDE SEQUENCE</scope>
    <source>
        <strain evidence="4">B10K-DU-002-69</strain>
        <tissue evidence="4">Muscle</tissue>
    </source>
</reference>
<dbReference type="SUPFAM" id="SSF48726">
    <property type="entry name" value="Immunoglobulin"/>
    <property type="match status" value="3"/>
</dbReference>
<dbReference type="PANTHER" id="PTHR19971">
    <property type="entry name" value="SIGNAL-REGULATORY PROTEIN BETA"/>
    <property type="match status" value="1"/>
</dbReference>
<dbReference type="InterPro" id="IPR003597">
    <property type="entry name" value="Ig_C1-set"/>
</dbReference>
<dbReference type="InterPro" id="IPR013106">
    <property type="entry name" value="Ig_V-set"/>
</dbReference>